<gene>
    <name evidence="5" type="ORF">SAMN02745219_02694</name>
</gene>
<organism evidence="5 6">
    <name type="scientific">Desulfofundulus thermosubterraneus DSM 16057</name>
    <dbReference type="NCBI Taxonomy" id="1121432"/>
    <lineage>
        <taxon>Bacteria</taxon>
        <taxon>Bacillati</taxon>
        <taxon>Bacillota</taxon>
        <taxon>Clostridia</taxon>
        <taxon>Eubacteriales</taxon>
        <taxon>Peptococcaceae</taxon>
        <taxon>Desulfofundulus</taxon>
    </lineage>
</organism>
<evidence type="ECO:0000256" key="3">
    <source>
        <dbReference type="ARBA" id="ARBA00023239"/>
    </source>
</evidence>
<dbReference type="InterPro" id="IPR001119">
    <property type="entry name" value="SLH_dom"/>
</dbReference>
<proteinExistence type="predicted"/>
<keyword evidence="3" id="KW-0456">Lyase</keyword>
<dbReference type="SUPFAM" id="SSF53800">
    <property type="entry name" value="Chelatase"/>
    <property type="match status" value="1"/>
</dbReference>
<keyword evidence="1" id="KW-0479">Metal-binding</keyword>
<reference evidence="6" key="1">
    <citation type="submission" date="2016-11" db="EMBL/GenBank/DDBJ databases">
        <authorList>
            <person name="Varghese N."/>
            <person name="Submissions S."/>
        </authorList>
    </citation>
    <scope>NUCLEOTIDE SEQUENCE [LARGE SCALE GENOMIC DNA]</scope>
    <source>
        <strain evidence="6">DSM 16057</strain>
    </source>
</reference>
<evidence type="ECO:0000256" key="1">
    <source>
        <dbReference type="ARBA" id="ARBA00022723"/>
    </source>
</evidence>
<sequence>MFVRQKRLKRLIGTSLILTLILFSCFFALPFQSSAAAEVKPGVLIVAHGTNDPEWTTPVWEAAYELRDNLPYPVALGFLEEIEPDIPTAVEQLNAAGVNKIVAVPLFISSYSNHIEEIKYVLGLREDLPGEEHEEPLERARPQGEVILTPAIDDHPLLAEVLAGQIGLLVENAGSEIGVLAAHGSDSEEGQIGWVDNLASLGMQIQERLANKGTPLKGIKYGFLFESLTPSLREAVYEAIYTDGATALVIPVMVSEGHFTGRKIPGILKEFPDGAYRYPEAGQRALVTFKKSYANRIVEWRAANELWPRPEVKKGGETTVLTLDKCQEIAQNAGKGYPDSVLAFRLAGVALPALWPDSPVVADDLMVVSLLPSEAGSKPVFDYMVGTADVKYMGNWKKITSVSPTFIFANKATGEVVWVHVKPDTFGGKDFFNLRNRVVNGQASPDEQAALKARQDLLLKNLLTRPAEAIFAWKKVSPLGVSSPDGALLKFSYANLGVEENKLCLCGSFAFRALGEGFAILYGERMPQQGRFEVVSGWATEGIDNALRLVAGEGNYVLQGEEPFNADNYYLAVTDRATSRTAVVKAKPQLFPEDFFALRSKVKQGTATPDEKARFQELRLQVIWSLLFKPTGEIFSVYTYSKGGTGGGGSGAPAPSADRVEKPVQAGVTTEAEVPGKVKVEVPAGAVSGANAMIKAEVVGNEKTAGAGMPLLGKVVDVTLKNGTLTGKITITLYFDKSKLAKDQEPAAFYYDEKVGRWVRLEGTVDLEKGTVTATVDHLTLFAVFAVAREVPPLPTPTPVVTFKDIQGHWAADAAGRLAGMGLISGYPDGTFRPDREVTRAEIAAIMVRALKVAPGGEQELKFRDSAKIPAWARGAVAAAVREGLVKGYPQPDGTATFEADRLVSRVEMAALVVRILEKKIGTVTPAELKFADAGTIPGWAKASVGAAVAKGIVAGYPDGTFRAEKPVIRAEAAAMVLRLLDAVGNR</sequence>
<dbReference type="InterPro" id="IPR002762">
    <property type="entry name" value="CbiX-like"/>
</dbReference>
<evidence type="ECO:0000313" key="5">
    <source>
        <dbReference type="EMBL" id="SHJ49756.1"/>
    </source>
</evidence>
<dbReference type="Pfam" id="PF00395">
    <property type="entry name" value="SLH"/>
    <property type="match status" value="3"/>
</dbReference>
<dbReference type="Gene3D" id="3.40.50.1400">
    <property type="match status" value="2"/>
</dbReference>
<dbReference type="PANTHER" id="PTHR43308">
    <property type="entry name" value="OUTER MEMBRANE PROTEIN ALPHA-RELATED"/>
    <property type="match status" value="1"/>
</dbReference>
<dbReference type="PANTHER" id="PTHR43308:SF5">
    <property type="entry name" value="S-LAYER PROTEIN _ PEPTIDOGLYCAN ENDO-BETA-N-ACETYLGLUCOSAMINIDASE"/>
    <property type="match status" value="1"/>
</dbReference>
<dbReference type="Proteomes" id="UP000184529">
    <property type="component" value="Unassembled WGS sequence"/>
</dbReference>
<evidence type="ECO:0000256" key="2">
    <source>
        <dbReference type="ARBA" id="ARBA00022737"/>
    </source>
</evidence>
<dbReference type="Pfam" id="PF01903">
    <property type="entry name" value="CbiX"/>
    <property type="match status" value="1"/>
</dbReference>
<name>A0A1M6JSX7_9FIRM</name>
<dbReference type="GO" id="GO:0046872">
    <property type="term" value="F:metal ion binding"/>
    <property type="evidence" value="ECO:0007669"/>
    <property type="project" value="UniProtKB-KW"/>
</dbReference>
<feature type="domain" description="SLH" evidence="4">
    <location>
        <begin position="928"/>
        <end position="987"/>
    </location>
</feature>
<keyword evidence="2" id="KW-0677">Repeat</keyword>
<protein>
    <submittedName>
        <fullName evidence="5">Sirohydrochlorin ferrochelatase</fullName>
    </submittedName>
</protein>
<feature type="domain" description="SLH" evidence="4">
    <location>
        <begin position="798"/>
        <end position="861"/>
    </location>
</feature>
<evidence type="ECO:0000313" key="6">
    <source>
        <dbReference type="Proteomes" id="UP000184529"/>
    </source>
</evidence>
<dbReference type="InterPro" id="IPR051465">
    <property type="entry name" value="Cell_Envelope_Struct_Comp"/>
</dbReference>
<accession>A0A1M6JSX7</accession>
<dbReference type="AlphaFoldDB" id="A0A1M6JSX7"/>
<dbReference type="PROSITE" id="PS51257">
    <property type="entry name" value="PROKAR_LIPOPROTEIN"/>
    <property type="match status" value="1"/>
</dbReference>
<evidence type="ECO:0000259" key="4">
    <source>
        <dbReference type="PROSITE" id="PS51272"/>
    </source>
</evidence>
<dbReference type="PROSITE" id="PS51272">
    <property type="entry name" value="SLH"/>
    <property type="match status" value="3"/>
</dbReference>
<keyword evidence="6" id="KW-1185">Reference proteome</keyword>
<dbReference type="STRING" id="1121432.SAMN02745219_02694"/>
<dbReference type="CDD" id="cd03416">
    <property type="entry name" value="CbiX_SirB_N"/>
    <property type="match status" value="1"/>
</dbReference>
<dbReference type="GO" id="GO:0016829">
    <property type="term" value="F:lyase activity"/>
    <property type="evidence" value="ECO:0007669"/>
    <property type="project" value="UniProtKB-KW"/>
</dbReference>
<dbReference type="EMBL" id="FQZM01000037">
    <property type="protein sequence ID" value="SHJ49756.1"/>
    <property type="molecule type" value="Genomic_DNA"/>
</dbReference>
<feature type="domain" description="SLH" evidence="4">
    <location>
        <begin position="863"/>
        <end position="927"/>
    </location>
</feature>